<dbReference type="EMBL" id="CP054836">
    <property type="protein sequence ID" value="QKV17991.1"/>
    <property type="molecule type" value="Genomic_DNA"/>
</dbReference>
<dbReference type="RefSeq" id="WP_175275887.1">
    <property type="nucleotide sequence ID" value="NZ_CP054836.1"/>
</dbReference>
<keyword evidence="1" id="KW-1133">Transmembrane helix</keyword>
<dbReference type="KEGG" id="orm:HTY61_05705"/>
<feature type="transmembrane region" description="Helical" evidence="1">
    <location>
        <begin position="71"/>
        <end position="96"/>
    </location>
</feature>
<dbReference type="Proteomes" id="UP000509367">
    <property type="component" value="Chromosome"/>
</dbReference>
<evidence type="ECO:0000313" key="2">
    <source>
        <dbReference type="EMBL" id="QKV17991.1"/>
    </source>
</evidence>
<proteinExistence type="predicted"/>
<keyword evidence="1" id="KW-0812">Transmembrane</keyword>
<reference evidence="2 3" key="1">
    <citation type="submission" date="2020-06" db="EMBL/GenBank/DDBJ databases">
        <title>Oricola thermophila sp. nov. isolated from a tidal sediments.</title>
        <authorList>
            <person name="Kwon K.K."/>
            <person name="Yang S.-H."/>
            <person name="Park M.-J."/>
        </authorList>
    </citation>
    <scope>NUCLEOTIDE SEQUENCE [LARGE SCALE GENOMIC DNA]</scope>
    <source>
        <strain evidence="2 3">MEBiC13590</strain>
    </source>
</reference>
<keyword evidence="1" id="KW-0472">Membrane</keyword>
<sequence length="169" mass="17272">MASVTAGGIGIGSTGLLWELHGALMNLPASPFGFETARAVLTGFVVAALSVALWALMMVVVAGENERRERFVAMAVGFGFVLVVVSVLQIVSALAGSGAASAMLFAIQAATLLSMLAAGGLEFAWEDRASASAAESETEALSERIGNQLAASRAGLAVLKAMAREKETV</sequence>
<accession>A0A6N1VAG5</accession>
<gene>
    <name evidence="2" type="ORF">HTY61_05705</name>
</gene>
<protein>
    <submittedName>
        <fullName evidence="2">Uncharacterized protein</fullName>
    </submittedName>
</protein>
<organism evidence="2 3">
    <name type="scientific">Oricola thermophila</name>
    <dbReference type="NCBI Taxonomy" id="2742145"/>
    <lineage>
        <taxon>Bacteria</taxon>
        <taxon>Pseudomonadati</taxon>
        <taxon>Pseudomonadota</taxon>
        <taxon>Alphaproteobacteria</taxon>
        <taxon>Hyphomicrobiales</taxon>
        <taxon>Ahrensiaceae</taxon>
        <taxon>Oricola</taxon>
    </lineage>
</organism>
<feature type="transmembrane region" description="Helical" evidence="1">
    <location>
        <begin position="39"/>
        <end position="59"/>
    </location>
</feature>
<evidence type="ECO:0000313" key="3">
    <source>
        <dbReference type="Proteomes" id="UP000509367"/>
    </source>
</evidence>
<name>A0A6N1VAG5_9HYPH</name>
<keyword evidence="3" id="KW-1185">Reference proteome</keyword>
<dbReference type="AlphaFoldDB" id="A0A6N1VAG5"/>
<evidence type="ECO:0000256" key="1">
    <source>
        <dbReference type="SAM" id="Phobius"/>
    </source>
</evidence>
<feature type="transmembrane region" description="Helical" evidence="1">
    <location>
        <begin position="102"/>
        <end position="125"/>
    </location>
</feature>